<feature type="domain" description="Copper amine oxidase-like N-terminal" evidence="2">
    <location>
        <begin position="542"/>
        <end position="647"/>
    </location>
</feature>
<dbReference type="InterPro" id="IPR036582">
    <property type="entry name" value="Mao_N_sf"/>
</dbReference>
<evidence type="ECO:0000259" key="2">
    <source>
        <dbReference type="Pfam" id="PF07833"/>
    </source>
</evidence>
<dbReference type="EMBL" id="WHOA01000079">
    <property type="protein sequence ID" value="NOU71803.1"/>
    <property type="molecule type" value="Genomic_DNA"/>
</dbReference>
<sequence>MSTKTIYVIGAGEVIKTYFKKMVLSCLMALLVSSLGEGNTALADQTVKVTDTQTSYAAPVRKSYNNSFISGDDLVWIGSDATNLYQIFYRNLDTGETKQLTDTKTNKTDLWAGGDYAVYFADRREVILLNLRTGESESIINHTTVENLTTDGRYAAYMNKTDSYIYVYDLESKQTKQLVKGRYPQVADGKIIMQDGKGSLLLYDCASGTTRTMKEPVDGYIINFKFNGKVVVWTQQVNEHTVQVRMMNVDELNAVPTVLAQKKMDKNTSWPTMLAISSNLIVWRQASEDGGKSEIAAGELTYGESIIIANETTESKLVGIYNDQVALQGNDGNILLSSLQVSGTPTAKKETLASAVPDVKQRPQAVEFDTRFYKEGLTYKELIQSKSQVEGHPVSSDKSVSLVVPPYSFQDTLGKIRLAPGEDKNLELTKAMQSGQMMVSLPWNIDFPDKTVLEIQLNMSYMESRVPHNLRDKLGIFRLESDTWIYMGGLLGDNSNVIHTAIEKPGIYAIFLHDFSDGPLREYWVNKRIKQTIAEDPIRVFLDGEELKFNEQPALHENYTTVEFRTIFEKLGLTIQWDENARRVTGQKEGQSLSLQLGSLSASINEQSIDMPVAPYSNKGYTFVPLRFVGEATGRKVVWDANLKAVYLYDASTEGKLFYEDGKLKYEGQLKGGKMNGKGKLYRNDGSLWYDAEFQNDEVTGWGTMYFEGFLFGEDRTGEIITGQFTRGLPNGVIRKYDDSGFLKYEGQEVFGSLTGKGKLYIQGRPVYEGGMKDGYFSGHGKYYVGGKLKYEGGFVQSMEDGNGKEYDANGLLQREGEYKKGNRNGNGIDYYPSGAKSYVGPFVNGTRSGAGKQYYENGNLRAEGLYEHHYIVKGTYYYDNGERYEGDFINGFPDGQGTLYDKNGTVKFQGKFKQGKPEA</sequence>
<gene>
    <name evidence="3" type="ORF">GC098_10285</name>
</gene>
<keyword evidence="1" id="KW-0677">Repeat</keyword>
<dbReference type="SMART" id="SM00698">
    <property type="entry name" value="MORN"/>
    <property type="match status" value="5"/>
</dbReference>
<protein>
    <recommendedName>
        <fullName evidence="2">Copper amine oxidase-like N-terminal domain-containing protein</fullName>
    </recommendedName>
</protein>
<dbReference type="InterPro" id="IPR012854">
    <property type="entry name" value="Cu_amine_oxidase-like_N"/>
</dbReference>
<dbReference type="Pfam" id="PF02493">
    <property type="entry name" value="MORN"/>
    <property type="match status" value="5"/>
</dbReference>
<dbReference type="InterPro" id="IPR003409">
    <property type="entry name" value="MORN"/>
</dbReference>
<keyword evidence="4" id="KW-1185">Reference proteome</keyword>
<dbReference type="InterPro" id="IPR015943">
    <property type="entry name" value="WD40/YVTN_repeat-like_dom_sf"/>
</dbReference>
<organism evidence="3 4">
    <name type="scientific">Paenibacillus phytorum</name>
    <dbReference type="NCBI Taxonomy" id="2654977"/>
    <lineage>
        <taxon>Bacteria</taxon>
        <taxon>Bacillati</taxon>
        <taxon>Bacillota</taxon>
        <taxon>Bacilli</taxon>
        <taxon>Bacillales</taxon>
        <taxon>Paenibacillaceae</taxon>
        <taxon>Paenibacillus</taxon>
    </lineage>
</organism>
<evidence type="ECO:0000313" key="4">
    <source>
        <dbReference type="Proteomes" id="UP000616779"/>
    </source>
</evidence>
<dbReference type="Gene3D" id="2.20.110.10">
    <property type="entry name" value="Histone H3 K4-specific methyltransferase SET7/9 N-terminal domain"/>
    <property type="match status" value="4"/>
</dbReference>
<comment type="caution">
    <text evidence="3">The sequence shown here is derived from an EMBL/GenBank/DDBJ whole genome shotgun (WGS) entry which is preliminary data.</text>
</comment>
<evidence type="ECO:0000256" key="1">
    <source>
        <dbReference type="ARBA" id="ARBA00022737"/>
    </source>
</evidence>
<dbReference type="RefSeq" id="WP_171643116.1">
    <property type="nucleotide sequence ID" value="NZ_WHOA01000079.1"/>
</dbReference>
<dbReference type="SUPFAM" id="SSF82185">
    <property type="entry name" value="Histone H3 K4-specific methyltransferase SET7/9 N-terminal domain"/>
    <property type="match status" value="4"/>
</dbReference>
<dbReference type="PANTHER" id="PTHR43215">
    <property type="entry name" value="RADIAL SPOKE HEAD 1 HOMOLOG"/>
    <property type="match status" value="1"/>
</dbReference>
<accession>A0ABX1XTC8</accession>
<name>A0ABX1XTC8_9BACL</name>
<dbReference type="Proteomes" id="UP000616779">
    <property type="component" value="Unassembled WGS sequence"/>
</dbReference>
<dbReference type="SUPFAM" id="SSF75011">
    <property type="entry name" value="3-carboxy-cis,cis-mucoante lactonizing enzyme"/>
    <property type="match status" value="1"/>
</dbReference>
<dbReference type="SUPFAM" id="SSF55383">
    <property type="entry name" value="Copper amine oxidase, domain N"/>
    <property type="match status" value="1"/>
</dbReference>
<dbReference type="Gene3D" id="3.30.457.10">
    <property type="entry name" value="Copper amine oxidase-like, N-terminal domain"/>
    <property type="match status" value="1"/>
</dbReference>
<dbReference type="PANTHER" id="PTHR43215:SF14">
    <property type="entry name" value="RADIAL SPOKE HEAD 1 HOMOLOG"/>
    <property type="match status" value="1"/>
</dbReference>
<evidence type="ECO:0000313" key="3">
    <source>
        <dbReference type="EMBL" id="NOU71803.1"/>
    </source>
</evidence>
<dbReference type="Pfam" id="PF07833">
    <property type="entry name" value="Cu_amine_oxidN1"/>
    <property type="match status" value="1"/>
</dbReference>
<reference evidence="3 4" key="1">
    <citation type="submission" date="2019-10" db="EMBL/GenBank/DDBJ databases">
        <title>Description of Paenibacillus terrestris sp. nov.</title>
        <authorList>
            <person name="Carlier A."/>
            <person name="Qi S."/>
        </authorList>
    </citation>
    <scope>NUCLEOTIDE SEQUENCE [LARGE SCALE GENOMIC DNA]</scope>
    <source>
        <strain evidence="3 4">LMG 31458</strain>
    </source>
</reference>
<dbReference type="Gene3D" id="2.130.10.10">
    <property type="entry name" value="YVTN repeat-like/Quinoprotein amine dehydrogenase"/>
    <property type="match status" value="1"/>
</dbReference>
<proteinExistence type="predicted"/>